<dbReference type="AlphaFoldDB" id="S2DJV1"/>
<protein>
    <recommendedName>
        <fullName evidence="3">Phytanoyl-CoA dioxygenase</fullName>
    </recommendedName>
</protein>
<evidence type="ECO:0000313" key="2">
    <source>
        <dbReference type="Proteomes" id="UP000006073"/>
    </source>
</evidence>
<evidence type="ECO:0008006" key="3">
    <source>
        <dbReference type="Google" id="ProtNLM"/>
    </source>
</evidence>
<keyword evidence="2" id="KW-1185">Reference proteome</keyword>
<dbReference type="Proteomes" id="UP000006073">
    <property type="component" value="Unassembled WGS sequence"/>
</dbReference>
<sequence length="64" mass="7015">MLATRKAGTVYLCHPFLVHAAQPHTGVNPKFMAQPPLQLKAELTISGTDSEYSPIERAIRLGLQ</sequence>
<comment type="caution">
    <text evidence="1">The sequence shown here is derived from an EMBL/GenBank/DDBJ whole genome shotgun (WGS) entry which is preliminary data.</text>
</comment>
<proteinExistence type="predicted"/>
<dbReference type="EMBL" id="ALWO02000014">
    <property type="protein sequence ID" value="EOZ99232.1"/>
    <property type="molecule type" value="Genomic_DNA"/>
</dbReference>
<reference evidence="1 2" key="1">
    <citation type="journal article" date="2013" name="Genome Announc.">
        <title>Draft Genome Sequence of Indibacter alkaliphilus Strain LW1T, Isolated from Lonar Lake, a Haloalkaline Lake in the Buldana District of Maharashtra, India.</title>
        <authorList>
            <person name="Singh A."/>
            <person name="Kumar Jangir P."/>
            <person name="Sharma R."/>
            <person name="Singh A."/>
            <person name="Kumar Pinnaka A."/>
            <person name="Shivaji S."/>
        </authorList>
    </citation>
    <scope>NUCLEOTIDE SEQUENCE [LARGE SCALE GENOMIC DNA]</scope>
    <source>
        <strain evidence="2">CCUG 57479 / KCTC 22604 / LW1</strain>
    </source>
</reference>
<evidence type="ECO:0000313" key="1">
    <source>
        <dbReference type="EMBL" id="EOZ99232.1"/>
    </source>
</evidence>
<dbReference type="STRING" id="1189612.A33Q_0610"/>
<dbReference type="eggNOG" id="ENOG50337ZX">
    <property type="taxonomic scope" value="Bacteria"/>
</dbReference>
<accession>S2DJV1</accession>
<organism evidence="1 2">
    <name type="scientific">Indibacter alkaliphilus (strain CCUG 57479 / KCTC 22604 / LW1)</name>
    <dbReference type="NCBI Taxonomy" id="1189612"/>
    <lineage>
        <taxon>Bacteria</taxon>
        <taxon>Pseudomonadati</taxon>
        <taxon>Bacteroidota</taxon>
        <taxon>Cytophagia</taxon>
        <taxon>Cytophagales</taxon>
        <taxon>Cyclobacteriaceae</taxon>
    </lineage>
</organism>
<name>S2DJV1_INDAL</name>
<gene>
    <name evidence="1" type="ORF">A33Q_0610</name>
</gene>